<dbReference type="InterPro" id="IPR036388">
    <property type="entry name" value="WH-like_DNA-bd_sf"/>
</dbReference>
<proteinExistence type="predicted"/>
<dbReference type="Gene3D" id="1.10.10.10">
    <property type="entry name" value="Winged helix-like DNA-binding domain superfamily/Winged helix DNA-binding domain"/>
    <property type="match status" value="1"/>
</dbReference>
<dbReference type="NCBIfam" id="NF033788">
    <property type="entry name" value="HTH_metalloreg"/>
    <property type="match status" value="1"/>
</dbReference>
<dbReference type="RefSeq" id="WP_119035156.1">
    <property type="nucleotide sequence ID" value="NZ_QXDC01000002.1"/>
</dbReference>
<keyword evidence="1" id="KW-0805">Transcription regulation</keyword>
<evidence type="ECO:0000259" key="4">
    <source>
        <dbReference type="PROSITE" id="PS50987"/>
    </source>
</evidence>
<protein>
    <submittedName>
        <fullName evidence="5">ArsR family transcriptional regulator</fullName>
    </submittedName>
</protein>
<feature type="domain" description="HTH arsR-type" evidence="4">
    <location>
        <begin position="6"/>
        <end position="100"/>
    </location>
</feature>
<dbReference type="PANTHER" id="PTHR43132">
    <property type="entry name" value="ARSENICAL RESISTANCE OPERON REPRESSOR ARSR-RELATED"/>
    <property type="match status" value="1"/>
</dbReference>
<accession>A0A397PDQ6</accession>
<dbReference type="PANTHER" id="PTHR43132:SF2">
    <property type="entry name" value="ARSENICAL RESISTANCE OPERON REPRESSOR ARSR-RELATED"/>
    <property type="match status" value="1"/>
</dbReference>
<gene>
    <name evidence="5" type="ORF">DFR49_1731</name>
</gene>
<dbReference type="CDD" id="cd00090">
    <property type="entry name" value="HTH_ARSR"/>
    <property type="match status" value="1"/>
</dbReference>
<organism evidence="5 6">
    <name type="scientific">Hephaestia caeni</name>
    <dbReference type="NCBI Taxonomy" id="645617"/>
    <lineage>
        <taxon>Bacteria</taxon>
        <taxon>Pseudomonadati</taxon>
        <taxon>Pseudomonadota</taxon>
        <taxon>Alphaproteobacteria</taxon>
        <taxon>Sphingomonadales</taxon>
        <taxon>Sphingomonadaceae</taxon>
        <taxon>Hephaestia</taxon>
    </lineage>
</organism>
<keyword evidence="6" id="KW-1185">Reference proteome</keyword>
<dbReference type="InterPro" id="IPR051011">
    <property type="entry name" value="Metal_resp_trans_reg"/>
</dbReference>
<keyword evidence="3" id="KW-0804">Transcription</keyword>
<evidence type="ECO:0000256" key="2">
    <source>
        <dbReference type="ARBA" id="ARBA00023125"/>
    </source>
</evidence>
<name>A0A397PDQ6_9SPHN</name>
<evidence type="ECO:0000313" key="5">
    <source>
        <dbReference type="EMBL" id="RIA47162.1"/>
    </source>
</evidence>
<dbReference type="InterPro" id="IPR001845">
    <property type="entry name" value="HTH_ArsR_DNA-bd_dom"/>
</dbReference>
<dbReference type="PROSITE" id="PS50987">
    <property type="entry name" value="HTH_ARSR_2"/>
    <property type="match status" value="1"/>
</dbReference>
<evidence type="ECO:0000256" key="1">
    <source>
        <dbReference type="ARBA" id="ARBA00023015"/>
    </source>
</evidence>
<dbReference type="SMART" id="SM00418">
    <property type="entry name" value="HTH_ARSR"/>
    <property type="match status" value="1"/>
</dbReference>
<sequence length="132" mass="14063">MTPLHAARERAEEAAEKLRIYAQPQRLMILSLLLEQGEQSVSMIDEATGIGQPALSQQLAELRKASLVTTRRQARQVYYSLADSGTELCVRGIEAVFGAGDLSGLPTGLNSSDGEAAATLPGAAHFARLVGR</sequence>
<dbReference type="GO" id="GO:0003677">
    <property type="term" value="F:DNA binding"/>
    <property type="evidence" value="ECO:0007669"/>
    <property type="project" value="UniProtKB-KW"/>
</dbReference>
<dbReference type="PRINTS" id="PR00778">
    <property type="entry name" value="HTHARSR"/>
</dbReference>
<dbReference type="OrthoDB" id="194599at2"/>
<dbReference type="GO" id="GO:0003700">
    <property type="term" value="F:DNA-binding transcription factor activity"/>
    <property type="evidence" value="ECO:0007669"/>
    <property type="project" value="InterPro"/>
</dbReference>
<dbReference type="Pfam" id="PF01022">
    <property type="entry name" value="HTH_5"/>
    <property type="match status" value="1"/>
</dbReference>
<dbReference type="InterPro" id="IPR011991">
    <property type="entry name" value="ArsR-like_HTH"/>
</dbReference>
<evidence type="ECO:0000256" key="3">
    <source>
        <dbReference type="ARBA" id="ARBA00023163"/>
    </source>
</evidence>
<dbReference type="AlphaFoldDB" id="A0A397PDQ6"/>
<dbReference type="Proteomes" id="UP000266568">
    <property type="component" value="Unassembled WGS sequence"/>
</dbReference>
<dbReference type="EMBL" id="QXDC01000002">
    <property type="protein sequence ID" value="RIA47162.1"/>
    <property type="molecule type" value="Genomic_DNA"/>
</dbReference>
<keyword evidence="2" id="KW-0238">DNA-binding</keyword>
<comment type="caution">
    <text evidence="5">The sequence shown here is derived from an EMBL/GenBank/DDBJ whole genome shotgun (WGS) entry which is preliminary data.</text>
</comment>
<evidence type="ECO:0000313" key="6">
    <source>
        <dbReference type="Proteomes" id="UP000266568"/>
    </source>
</evidence>
<dbReference type="SUPFAM" id="SSF46785">
    <property type="entry name" value="Winged helix' DNA-binding domain"/>
    <property type="match status" value="1"/>
</dbReference>
<reference evidence="5 6" key="1">
    <citation type="submission" date="2018-08" db="EMBL/GenBank/DDBJ databases">
        <title>Genomic Encyclopedia of Type Strains, Phase IV (KMG-IV): sequencing the most valuable type-strain genomes for metagenomic binning, comparative biology and taxonomic classification.</title>
        <authorList>
            <person name="Goeker M."/>
        </authorList>
    </citation>
    <scope>NUCLEOTIDE SEQUENCE [LARGE SCALE GENOMIC DNA]</scope>
    <source>
        <strain evidence="5 6">DSM 25527</strain>
    </source>
</reference>
<dbReference type="InterPro" id="IPR036390">
    <property type="entry name" value="WH_DNA-bd_sf"/>
</dbReference>